<reference evidence="8 9" key="1">
    <citation type="submission" date="2020-08" db="EMBL/GenBank/DDBJ databases">
        <authorList>
            <person name="Liu C."/>
            <person name="Sun Q."/>
        </authorList>
    </citation>
    <scope>NUCLEOTIDE SEQUENCE [LARGE SCALE GENOMIC DNA]</scope>
    <source>
        <strain evidence="8 9">N22</strain>
    </source>
</reference>
<evidence type="ECO:0000313" key="9">
    <source>
        <dbReference type="Proteomes" id="UP000587396"/>
    </source>
</evidence>
<dbReference type="EMBL" id="JACMSE010000003">
    <property type="protein sequence ID" value="MBC2889100.1"/>
    <property type="molecule type" value="Genomic_DNA"/>
</dbReference>
<evidence type="ECO:0000256" key="4">
    <source>
        <dbReference type="ARBA" id="ARBA00022737"/>
    </source>
</evidence>
<dbReference type="InterPro" id="IPR051555">
    <property type="entry name" value="FDH_Electron_Transfer_Unit"/>
</dbReference>
<evidence type="ECO:0000256" key="1">
    <source>
        <dbReference type="ARBA" id="ARBA00004196"/>
    </source>
</evidence>
<keyword evidence="2" id="KW-0004">4Fe-4S</keyword>
<dbReference type="GO" id="GO:0046872">
    <property type="term" value="F:metal ion binding"/>
    <property type="evidence" value="ECO:0007669"/>
    <property type="project" value="UniProtKB-KW"/>
</dbReference>
<feature type="domain" description="4Fe-4S ferredoxin-type" evidence="7">
    <location>
        <begin position="4"/>
        <end position="34"/>
    </location>
</feature>
<keyword evidence="3" id="KW-0479">Metal-binding</keyword>
<keyword evidence="4" id="KW-0677">Repeat</keyword>
<comment type="caution">
    <text evidence="8">The sequence shown here is derived from an EMBL/GenBank/DDBJ whole genome shotgun (WGS) entry which is preliminary data.</text>
</comment>
<dbReference type="PROSITE" id="PS51379">
    <property type="entry name" value="4FE4S_FER_2"/>
    <property type="match status" value="1"/>
</dbReference>
<protein>
    <submittedName>
        <fullName evidence="8">Oxidoreductase</fullName>
    </submittedName>
</protein>
<evidence type="ECO:0000256" key="2">
    <source>
        <dbReference type="ARBA" id="ARBA00022485"/>
    </source>
</evidence>
<dbReference type="GO" id="GO:0030313">
    <property type="term" value="C:cell envelope"/>
    <property type="evidence" value="ECO:0007669"/>
    <property type="project" value="UniProtKB-SubCell"/>
</dbReference>
<organism evidence="8 9">
    <name type="scientific">Gordonibacter massiliensis</name>
    <name type="common">ex Traore et al. 2017</name>
    <dbReference type="NCBI Taxonomy" id="1841863"/>
    <lineage>
        <taxon>Bacteria</taxon>
        <taxon>Bacillati</taxon>
        <taxon>Actinomycetota</taxon>
        <taxon>Coriobacteriia</taxon>
        <taxon>Eggerthellales</taxon>
        <taxon>Eggerthellaceae</taxon>
        <taxon>Gordonibacter</taxon>
    </lineage>
</organism>
<accession>A0A842JJ16</accession>
<name>A0A842JJ16_9ACTN</name>
<dbReference type="PANTHER" id="PTHR43545">
    <property type="entry name" value="FORMATE DEHYDROGENASE, NITRATE-INDUCIBLE, IRON-SULFUR SUBUNIT"/>
    <property type="match status" value="1"/>
</dbReference>
<dbReference type="AlphaFoldDB" id="A0A842JJ16"/>
<keyword evidence="6" id="KW-0411">Iron-sulfur</keyword>
<sequence>MTAFGILVDYEWCSGCRACEVACQMEHKLPVSRYGVVVAQLGPWQIEGDRWQHSFVPNFTDECDLCTARTEAGKLPTCVHHCQAAVLAYGPVEELARKLDEKPRQLLVRPR</sequence>
<evidence type="ECO:0000256" key="6">
    <source>
        <dbReference type="ARBA" id="ARBA00023014"/>
    </source>
</evidence>
<dbReference type="GO" id="GO:0051539">
    <property type="term" value="F:4 iron, 4 sulfur cluster binding"/>
    <property type="evidence" value="ECO:0007669"/>
    <property type="project" value="UniProtKB-KW"/>
</dbReference>
<comment type="subcellular location">
    <subcellularLocation>
        <location evidence="1">Cell envelope</location>
    </subcellularLocation>
</comment>
<dbReference type="RefSeq" id="WP_185904974.1">
    <property type="nucleotide sequence ID" value="NZ_JAASIO010000014.1"/>
</dbReference>
<dbReference type="SUPFAM" id="SSF54862">
    <property type="entry name" value="4Fe-4S ferredoxins"/>
    <property type="match status" value="1"/>
</dbReference>
<keyword evidence="9" id="KW-1185">Reference proteome</keyword>
<dbReference type="Proteomes" id="UP000587396">
    <property type="component" value="Unassembled WGS sequence"/>
</dbReference>
<evidence type="ECO:0000259" key="7">
    <source>
        <dbReference type="PROSITE" id="PS51379"/>
    </source>
</evidence>
<evidence type="ECO:0000256" key="3">
    <source>
        <dbReference type="ARBA" id="ARBA00022723"/>
    </source>
</evidence>
<dbReference type="Gene3D" id="3.30.70.20">
    <property type="match status" value="1"/>
</dbReference>
<evidence type="ECO:0000256" key="5">
    <source>
        <dbReference type="ARBA" id="ARBA00023004"/>
    </source>
</evidence>
<evidence type="ECO:0000313" key="8">
    <source>
        <dbReference type="EMBL" id="MBC2889100.1"/>
    </source>
</evidence>
<dbReference type="InterPro" id="IPR017896">
    <property type="entry name" value="4Fe4S_Fe-S-bd"/>
</dbReference>
<proteinExistence type="predicted"/>
<keyword evidence="5" id="KW-0408">Iron</keyword>
<gene>
    <name evidence="8" type="ORF">H7313_07025</name>
</gene>
<dbReference type="PANTHER" id="PTHR43545:SF4">
    <property type="entry name" value="IRON-SULFUR PROTEIN"/>
    <property type="match status" value="1"/>
</dbReference>